<dbReference type="Proteomes" id="UP000469724">
    <property type="component" value="Unassembled WGS sequence"/>
</dbReference>
<dbReference type="Gene3D" id="3.50.30.50">
    <property type="entry name" value="Putative cyclase"/>
    <property type="match status" value="1"/>
</dbReference>
<gene>
    <name evidence="1" type="ORF">G3N56_17380</name>
</gene>
<dbReference type="InterPro" id="IPR037175">
    <property type="entry name" value="KFase_sf"/>
</dbReference>
<reference evidence="1 2" key="1">
    <citation type="submission" date="2020-02" db="EMBL/GenBank/DDBJ databases">
        <title>Comparative genomics of sulfur disproportionating microorganisms.</title>
        <authorList>
            <person name="Ward L.M."/>
            <person name="Bertran E."/>
            <person name="Johnston D.T."/>
        </authorList>
    </citation>
    <scope>NUCLEOTIDE SEQUENCE [LARGE SCALE GENOMIC DNA]</scope>
    <source>
        <strain evidence="1 2">DSM 3696</strain>
    </source>
</reference>
<comment type="caution">
    <text evidence="1">The sequence shown here is derived from an EMBL/GenBank/DDBJ whole genome shotgun (WGS) entry which is preliminary data.</text>
</comment>
<dbReference type="GO" id="GO:0004061">
    <property type="term" value="F:arylformamidase activity"/>
    <property type="evidence" value="ECO:0007669"/>
    <property type="project" value="InterPro"/>
</dbReference>
<dbReference type="SUPFAM" id="SSF102198">
    <property type="entry name" value="Putative cyclase"/>
    <property type="match status" value="1"/>
</dbReference>
<keyword evidence="2" id="KW-1185">Reference proteome</keyword>
<evidence type="ECO:0000313" key="1">
    <source>
        <dbReference type="EMBL" id="NDY58509.1"/>
    </source>
</evidence>
<dbReference type="AlphaFoldDB" id="A0A7K3NTC5"/>
<dbReference type="InterPro" id="IPR007325">
    <property type="entry name" value="KFase/CYL"/>
</dbReference>
<dbReference type="EMBL" id="JAAGRQ010000109">
    <property type="protein sequence ID" value="NDY58509.1"/>
    <property type="molecule type" value="Genomic_DNA"/>
</dbReference>
<dbReference type="GO" id="GO:0019441">
    <property type="term" value="P:L-tryptophan catabolic process to kynurenine"/>
    <property type="evidence" value="ECO:0007669"/>
    <property type="project" value="InterPro"/>
</dbReference>
<accession>A0A7K3NTC5</accession>
<sequence length="195" mass="21867">MLHDLSLPLRAGIEESVQSEANVTRLVASGHVGTHLDRILGTVVPLDYFKSRGVRFDVRAFCREREIRPEDVDMAFVRPGDFVMFHTGYMARSGYGTPDYLQAHVAVSWDLVDRLLERKVHYIGIDARGLRPNAEHRQVDERCERMGTYVVENMTNLEALPAKEKMMVYTMCFDAGGTGIACRVIAETADEASSG</sequence>
<proteinExistence type="predicted"/>
<dbReference type="Pfam" id="PF04199">
    <property type="entry name" value="Cyclase"/>
    <property type="match status" value="1"/>
</dbReference>
<evidence type="ECO:0000313" key="2">
    <source>
        <dbReference type="Proteomes" id="UP000469724"/>
    </source>
</evidence>
<dbReference type="RefSeq" id="WP_163303581.1">
    <property type="nucleotide sequence ID" value="NZ_JAAGRQ010000109.1"/>
</dbReference>
<protein>
    <submittedName>
        <fullName evidence="1">Cyclase family protein</fullName>
    </submittedName>
</protein>
<organism evidence="1 2">
    <name type="scientific">Desulfolutivibrio sulfodismutans</name>
    <dbReference type="NCBI Taxonomy" id="63561"/>
    <lineage>
        <taxon>Bacteria</taxon>
        <taxon>Pseudomonadati</taxon>
        <taxon>Thermodesulfobacteriota</taxon>
        <taxon>Desulfovibrionia</taxon>
        <taxon>Desulfovibrionales</taxon>
        <taxon>Desulfovibrionaceae</taxon>
        <taxon>Desulfolutivibrio</taxon>
    </lineage>
</organism>
<name>A0A7K3NTC5_9BACT</name>